<keyword evidence="3" id="KW-1185">Reference proteome</keyword>
<organism evidence="2 3">
    <name type="scientific">Bacterioplanes sanyensis</name>
    <dbReference type="NCBI Taxonomy" id="1249553"/>
    <lineage>
        <taxon>Bacteria</taxon>
        <taxon>Pseudomonadati</taxon>
        <taxon>Pseudomonadota</taxon>
        <taxon>Gammaproteobacteria</taxon>
        <taxon>Oceanospirillales</taxon>
        <taxon>Oceanospirillaceae</taxon>
        <taxon>Bacterioplanes</taxon>
    </lineage>
</organism>
<keyword evidence="1" id="KW-1133">Transmembrane helix</keyword>
<name>A0A222FP11_9GAMM</name>
<evidence type="ECO:0000313" key="2">
    <source>
        <dbReference type="EMBL" id="ASP40530.1"/>
    </source>
</evidence>
<dbReference type="AlphaFoldDB" id="A0A222FP11"/>
<gene>
    <name evidence="2" type="ORF">CHH28_18470</name>
</gene>
<evidence type="ECO:0000313" key="3">
    <source>
        <dbReference type="Proteomes" id="UP000202440"/>
    </source>
</evidence>
<feature type="transmembrane region" description="Helical" evidence="1">
    <location>
        <begin position="6"/>
        <end position="23"/>
    </location>
</feature>
<dbReference type="InterPro" id="IPR021732">
    <property type="entry name" value="DUF3301"/>
</dbReference>
<dbReference type="Pfam" id="PF11743">
    <property type="entry name" value="DUF3301"/>
    <property type="match status" value="1"/>
</dbReference>
<dbReference type="Proteomes" id="UP000202440">
    <property type="component" value="Chromosome"/>
</dbReference>
<evidence type="ECO:0000256" key="1">
    <source>
        <dbReference type="SAM" id="Phobius"/>
    </source>
</evidence>
<keyword evidence="1" id="KW-0812">Transmembrane</keyword>
<proteinExistence type="predicted"/>
<dbReference type="KEGG" id="bsan:CHH28_18470"/>
<protein>
    <recommendedName>
        <fullName evidence="4">DUF3301 domain-containing protein</fullName>
    </recommendedName>
</protein>
<dbReference type="EMBL" id="CP022530">
    <property type="protein sequence ID" value="ASP40530.1"/>
    <property type="molecule type" value="Genomic_DNA"/>
</dbReference>
<accession>A0A222FP11</accession>
<keyword evidence="1" id="KW-0472">Membrane</keyword>
<evidence type="ECO:0008006" key="4">
    <source>
        <dbReference type="Google" id="ProtNLM"/>
    </source>
</evidence>
<reference evidence="2 3" key="1">
    <citation type="submission" date="2017-07" db="EMBL/GenBank/DDBJ databases">
        <title>Annotated genome sequence of Bacterioplanes sanyensis isolated from Red Sea.</title>
        <authorList>
            <person name="Rehman Z.U."/>
        </authorList>
    </citation>
    <scope>NUCLEOTIDE SEQUENCE [LARGE SCALE GENOMIC DNA]</scope>
    <source>
        <strain evidence="2 3">NV9</strain>
    </source>
</reference>
<sequence length="111" mass="13270">MEPVMSWTLLLLVVSAGLAWLLWQRQQQAKMMALFILRRHCQQLQLQLLDDTLYMCGWRLLAGRWLDPGRWNLERRYCFEFSSGHGTERYRGEMVLHGRRLVSLDLEPHQL</sequence>